<dbReference type="GO" id="GO:0016020">
    <property type="term" value="C:membrane"/>
    <property type="evidence" value="ECO:0007669"/>
    <property type="project" value="InterPro"/>
</dbReference>
<comment type="caution">
    <text evidence="2">The sequence shown here is derived from an EMBL/GenBank/DDBJ whole genome shotgun (WGS) entry which is preliminary data.</text>
</comment>
<keyword evidence="1" id="KW-1133">Transmembrane helix</keyword>
<feature type="transmembrane region" description="Helical" evidence="1">
    <location>
        <begin position="225"/>
        <end position="243"/>
    </location>
</feature>
<organism evidence="2">
    <name type="scientific">Sesamum angustifolium</name>
    <dbReference type="NCBI Taxonomy" id="2727405"/>
    <lineage>
        <taxon>Eukaryota</taxon>
        <taxon>Viridiplantae</taxon>
        <taxon>Streptophyta</taxon>
        <taxon>Embryophyta</taxon>
        <taxon>Tracheophyta</taxon>
        <taxon>Spermatophyta</taxon>
        <taxon>Magnoliopsida</taxon>
        <taxon>eudicotyledons</taxon>
        <taxon>Gunneridae</taxon>
        <taxon>Pentapetalae</taxon>
        <taxon>asterids</taxon>
        <taxon>lamiids</taxon>
        <taxon>Lamiales</taxon>
        <taxon>Pedaliaceae</taxon>
        <taxon>Sesamum</taxon>
    </lineage>
</organism>
<dbReference type="Gene3D" id="3.30.450.50">
    <property type="entry name" value="Longin domain"/>
    <property type="match status" value="1"/>
</dbReference>
<reference evidence="2" key="2">
    <citation type="journal article" date="2024" name="Plant">
        <title>Genomic evolution and insights into agronomic trait innovations of Sesamum species.</title>
        <authorList>
            <person name="Miao H."/>
            <person name="Wang L."/>
            <person name="Qu L."/>
            <person name="Liu H."/>
            <person name="Sun Y."/>
            <person name="Le M."/>
            <person name="Wang Q."/>
            <person name="Wei S."/>
            <person name="Zheng Y."/>
            <person name="Lin W."/>
            <person name="Duan Y."/>
            <person name="Cao H."/>
            <person name="Xiong S."/>
            <person name="Wang X."/>
            <person name="Wei L."/>
            <person name="Li C."/>
            <person name="Ma Q."/>
            <person name="Ju M."/>
            <person name="Zhao R."/>
            <person name="Li G."/>
            <person name="Mu C."/>
            <person name="Tian Q."/>
            <person name="Mei H."/>
            <person name="Zhang T."/>
            <person name="Gao T."/>
            <person name="Zhang H."/>
        </authorList>
    </citation>
    <scope>NUCLEOTIDE SEQUENCE</scope>
    <source>
        <strain evidence="2">G01</strain>
    </source>
</reference>
<accession>A0AAW2PU45</accession>
<keyword evidence="1" id="KW-0812">Transmembrane</keyword>
<evidence type="ECO:0000256" key="1">
    <source>
        <dbReference type="SAM" id="Phobius"/>
    </source>
</evidence>
<reference evidence="2" key="1">
    <citation type="submission" date="2020-06" db="EMBL/GenBank/DDBJ databases">
        <authorList>
            <person name="Li T."/>
            <person name="Hu X."/>
            <person name="Zhang T."/>
            <person name="Song X."/>
            <person name="Zhang H."/>
            <person name="Dai N."/>
            <person name="Sheng W."/>
            <person name="Hou X."/>
            <person name="Wei L."/>
        </authorList>
    </citation>
    <scope>NUCLEOTIDE SEQUENCE</scope>
    <source>
        <strain evidence="2">G01</strain>
        <tissue evidence="2">Leaf</tissue>
    </source>
</reference>
<keyword evidence="1" id="KW-0472">Membrane</keyword>
<gene>
    <name evidence="2" type="ORF">Sangu_0736400</name>
</gene>
<dbReference type="InterPro" id="IPR044783">
    <property type="entry name" value="PHYL"/>
</dbReference>
<sequence length="260" mass="28751">MITDPDLIHYACIAKGTTVLAEFNSKDAALGEIAAKCLEVTPPFHAMFTHTVRSRTYTFSYRRSFCFFAIFDEKMESAERLAFLKSVRDAFAGVAKNTKSLKSLNSHCFQGEFNPVFRQLLGLGLDRLEYLESPTGKRLGPSGILHPDPVTETSKPNCEGLTKMKNRLLGELNIGRRNGEKKEDDDDGGKGIGLSREFSLLRHKNGYSGELSSQQKAKKVWKKQVWVILSLDLIICVILFAVWNCIGAAGHVSAFAGNAG</sequence>
<dbReference type="AlphaFoldDB" id="A0AAW2PU45"/>
<dbReference type="PANTHER" id="PTHR47461:SF3">
    <property type="entry name" value="PHYTOLONGIN PHYL2.2"/>
    <property type="match status" value="1"/>
</dbReference>
<dbReference type="SUPFAM" id="SSF64356">
    <property type="entry name" value="SNARE-like"/>
    <property type="match status" value="1"/>
</dbReference>
<proteinExistence type="predicted"/>
<name>A0AAW2PU45_9LAMI</name>
<dbReference type="InterPro" id="IPR011012">
    <property type="entry name" value="Longin-like_dom_sf"/>
</dbReference>
<evidence type="ECO:0000313" key="2">
    <source>
        <dbReference type="EMBL" id="KAL0358870.1"/>
    </source>
</evidence>
<dbReference type="EMBL" id="JACGWK010000004">
    <property type="protein sequence ID" value="KAL0358870.1"/>
    <property type="molecule type" value="Genomic_DNA"/>
</dbReference>
<dbReference type="PANTHER" id="PTHR47461">
    <property type="entry name" value="PHYTOLONGIN PHYL1.2"/>
    <property type="match status" value="1"/>
</dbReference>
<protein>
    <submittedName>
        <fullName evidence="2">Phytolongin Phyl2.2</fullName>
    </submittedName>
</protein>